<dbReference type="EMBL" id="GL988043">
    <property type="protein sequence ID" value="EGS19675.1"/>
    <property type="molecule type" value="Genomic_DNA"/>
</dbReference>
<feature type="region of interest" description="Disordered" evidence="1">
    <location>
        <begin position="157"/>
        <end position="179"/>
    </location>
</feature>
<feature type="compositionally biased region" description="Polar residues" evidence="1">
    <location>
        <begin position="281"/>
        <end position="291"/>
    </location>
</feature>
<reference evidence="2 3" key="1">
    <citation type="journal article" date="2011" name="Cell">
        <title>Insight into structure and assembly of the nuclear pore complex by utilizing the genome of a eukaryotic thermophile.</title>
        <authorList>
            <person name="Amlacher S."/>
            <person name="Sarges P."/>
            <person name="Flemming D."/>
            <person name="van Noort V."/>
            <person name="Kunze R."/>
            <person name="Devos D.P."/>
            <person name="Arumugam M."/>
            <person name="Bork P."/>
            <person name="Hurt E."/>
        </authorList>
    </citation>
    <scope>NUCLEOTIDE SEQUENCE [LARGE SCALE GENOMIC DNA]</scope>
    <source>
        <strain evidence="3">DSM 1495 / CBS 144.50 / IMI 039719</strain>
    </source>
</reference>
<dbReference type="OMA" id="FETHRAN"/>
<sequence>MHHRAKRPAFQCPRCRSQLANVAALEQHLLMPREQMCEVNAEEPVFDREDGITEELAALLSGKDSKNEVWTWETICQVLFPGDPLMDTVELFEIDQIFDDTQDTLKSNLREKLRMLLPPNIIDDEYCSFLSTQLDLVFETHRANIVRRCLAYATGNKDTGVGSERTSEQRNGRRMSVKKPARISRRSTLMQSIQHHTTGNKHTRTLSLKPTVGTGVRECGHWRKTSNALPVNTSYVPMGAVKTNTTTNETPLTKDTNDNDNQTHISEIEPGSREQRDSGISIPNSSHSPQGSMLPDESDNSEPPTPSSCPSTSTDISDAQDTDTQQPAQPLPNPTSTLSKRLKPRPGRLNLNVGVGLGLGLGIDIPLTPSTILANQFESISAGGAGHATDRKGSNERGYLGECLTAPLPIDSPRGRNAEDGECHGGLFSPESFKQRVLRGRMSGVLGG</sequence>
<keyword evidence="3" id="KW-1185">Reference proteome</keyword>
<dbReference type="OrthoDB" id="610608at2759"/>
<protein>
    <recommendedName>
        <fullName evidence="4">C2H2-type domain-containing protein</fullName>
    </recommendedName>
</protein>
<dbReference type="HOGENOM" id="CLU_739667_0_0_1"/>
<feature type="compositionally biased region" description="Basic and acidic residues" evidence="1">
    <location>
        <begin position="266"/>
        <end position="277"/>
    </location>
</feature>
<proteinExistence type="predicted"/>
<dbReference type="eggNOG" id="ENOG502T61C">
    <property type="taxonomic scope" value="Eukaryota"/>
</dbReference>
<name>G0SAA3_CHATD</name>
<dbReference type="GeneID" id="18258192"/>
<gene>
    <name evidence="2" type="ORF">CTHT_0041540</name>
</gene>
<evidence type="ECO:0008006" key="4">
    <source>
        <dbReference type="Google" id="ProtNLM"/>
    </source>
</evidence>
<evidence type="ECO:0000256" key="1">
    <source>
        <dbReference type="SAM" id="MobiDB-lite"/>
    </source>
</evidence>
<dbReference type="KEGG" id="cthr:CTHT_0041540"/>
<accession>G0SAA3</accession>
<dbReference type="AlphaFoldDB" id="G0SAA3"/>
<dbReference type="RefSeq" id="XP_006694560.1">
    <property type="nucleotide sequence ID" value="XM_006694497.1"/>
</dbReference>
<evidence type="ECO:0000313" key="2">
    <source>
        <dbReference type="EMBL" id="EGS19675.1"/>
    </source>
</evidence>
<dbReference type="STRING" id="759272.G0SAA3"/>
<organism evidence="3">
    <name type="scientific">Chaetomium thermophilum (strain DSM 1495 / CBS 144.50 / IMI 039719)</name>
    <name type="common">Thermochaetoides thermophila</name>
    <dbReference type="NCBI Taxonomy" id="759272"/>
    <lineage>
        <taxon>Eukaryota</taxon>
        <taxon>Fungi</taxon>
        <taxon>Dikarya</taxon>
        <taxon>Ascomycota</taxon>
        <taxon>Pezizomycotina</taxon>
        <taxon>Sordariomycetes</taxon>
        <taxon>Sordariomycetidae</taxon>
        <taxon>Sordariales</taxon>
        <taxon>Chaetomiaceae</taxon>
        <taxon>Thermochaetoides</taxon>
    </lineage>
</organism>
<dbReference type="Proteomes" id="UP000008066">
    <property type="component" value="Unassembled WGS sequence"/>
</dbReference>
<evidence type="ECO:0000313" key="3">
    <source>
        <dbReference type="Proteomes" id="UP000008066"/>
    </source>
</evidence>
<feature type="region of interest" description="Disordered" evidence="1">
    <location>
        <begin position="240"/>
        <end position="347"/>
    </location>
</feature>
<feature type="compositionally biased region" description="Low complexity" evidence="1">
    <location>
        <begin position="243"/>
        <end position="254"/>
    </location>
</feature>